<sequence length="133" mass="15206">MMKRIFEETRNCVRTEKGTTDVFWTDRGVRQGCPLSPILFSIFLDDLEENWTRWNIGGSRIGKWKIYCLKFADDVAIFAENVEGLQAMINDLERYVKSSKLIVNVNKSKIVVFRRGVVGQGMSNSGLMSSCSR</sequence>
<dbReference type="PhylomeDB" id="T1IR49"/>
<reference evidence="3" key="1">
    <citation type="submission" date="2011-05" db="EMBL/GenBank/DDBJ databases">
        <authorList>
            <person name="Richards S.R."/>
            <person name="Qu J."/>
            <person name="Jiang H."/>
            <person name="Jhangiani S.N."/>
            <person name="Agravi P."/>
            <person name="Goodspeed R."/>
            <person name="Gross S."/>
            <person name="Mandapat C."/>
            <person name="Jackson L."/>
            <person name="Mathew T."/>
            <person name="Pu L."/>
            <person name="Thornton R."/>
            <person name="Saada N."/>
            <person name="Wilczek-Boney K.B."/>
            <person name="Lee S."/>
            <person name="Kovar C."/>
            <person name="Wu Y."/>
            <person name="Scherer S.E."/>
            <person name="Worley K.C."/>
            <person name="Muzny D.M."/>
            <person name="Gibbs R."/>
        </authorList>
    </citation>
    <scope>NUCLEOTIDE SEQUENCE</scope>
    <source>
        <strain evidence="3">Brora</strain>
    </source>
</reference>
<evidence type="ECO:0000259" key="1">
    <source>
        <dbReference type="PROSITE" id="PS50878"/>
    </source>
</evidence>
<dbReference type="Proteomes" id="UP000014500">
    <property type="component" value="Unassembled WGS sequence"/>
</dbReference>
<dbReference type="OMA" id="NPTAYEC"/>
<keyword evidence="3" id="KW-1185">Reference proteome</keyword>
<dbReference type="InterPro" id="IPR000477">
    <property type="entry name" value="RT_dom"/>
</dbReference>
<dbReference type="AlphaFoldDB" id="T1IR49"/>
<dbReference type="Pfam" id="PF00078">
    <property type="entry name" value="RVT_1"/>
    <property type="match status" value="1"/>
</dbReference>
<organism evidence="2 3">
    <name type="scientific">Strigamia maritima</name>
    <name type="common">European centipede</name>
    <name type="synonym">Geophilus maritimus</name>
    <dbReference type="NCBI Taxonomy" id="126957"/>
    <lineage>
        <taxon>Eukaryota</taxon>
        <taxon>Metazoa</taxon>
        <taxon>Ecdysozoa</taxon>
        <taxon>Arthropoda</taxon>
        <taxon>Myriapoda</taxon>
        <taxon>Chilopoda</taxon>
        <taxon>Pleurostigmophora</taxon>
        <taxon>Geophilomorpha</taxon>
        <taxon>Linotaeniidae</taxon>
        <taxon>Strigamia</taxon>
    </lineage>
</organism>
<dbReference type="PANTHER" id="PTHR47027:SF20">
    <property type="entry name" value="REVERSE TRANSCRIPTASE-LIKE PROTEIN WITH RNA-DIRECTED DNA POLYMERASE DOMAIN"/>
    <property type="match status" value="1"/>
</dbReference>
<dbReference type="STRING" id="126957.T1IR49"/>
<name>T1IR49_STRMM</name>
<feature type="domain" description="Reverse transcriptase" evidence="1">
    <location>
        <begin position="1"/>
        <end position="124"/>
    </location>
</feature>
<accession>T1IR49</accession>
<protein>
    <recommendedName>
        <fullName evidence="1">Reverse transcriptase domain-containing protein</fullName>
    </recommendedName>
</protein>
<dbReference type="SUPFAM" id="SSF56672">
    <property type="entry name" value="DNA/RNA polymerases"/>
    <property type="match status" value="1"/>
</dbReference>
<dbReference type="PANTHER" id="PTHR47027">
    <property type="entry name" value="REVERSE TRANSCRIPTASE DOMAIN-CONTAINING PROTEIN"/>
    <property type="match status" value="1"/>
</dbReference>
<evidence type="ECO:0000313" key="2">
    <source>
        <dbReference type="EnsemblMetazoa" id="SMAR003533-PA"/>
    </source>
</evidence>
<dbReference type="eggNOG" id="KOG1075">
    <property type="taxonomic scope" value="Eukaryota"/>
</dbReference>
<dbReference type="EMBL" id="JH431330">
    <property type="status" value="NOT_ANNOTATED_CDS"/>
    <property type="molecule type" value="Genomic_DNA"/>
</dbReference>
<dbReference type="HOGENOM" id="CLU_1909290_0_0_1"/>
<reference evidence="2" key="2">
    <citation type="submission" date="2015-02" db="UniProtKB">
        <authorList>
            <consortium name="EnsemblMetazoa"/>
        </authorList>
    </citation>
    <scope>IDENTIFICATION</scope>
</reference>
<dbReference type="GO" id="GO:0071897">
    <property type="term" value="P:DNA biosynthetic process"/>
    <property type="evidence" value="ECO:0007669"/>
    <property type="project" value="UniProtKB-ARBA"/>
</dbReference>
<proteinExistence type="predicted"/>
<dbReference type="EnsemblMetazoa" id="SMAR003533-RA">
    <property type="protein sequence ID" value="SMAR003533-PA"/>
    <property type="gene ID" value="SMAR003533"/>
</dbReference>
<dbReference type="PROSITE" id="PS50878">
    <property type="entry name" value="RT_POL"/>
    <property type="match status" value="1"/>
</dbReference>
<dbReference type="InterPro" id="IPR043502">
    <property type="entry name" value="DNA/RNA_pol_sf"/>
</dbReference>
<evidence type="ECO:0000313" key="3">
    <source>
        <dbReference type="Proteomes" id="UP000014500"/>
    </source>
</evidence>